<keyword evidence="3" id="KW-1185">Reference proteome</keyword>
<dbReference type="SUPFAM" id="SSF159713">
    <property type="entry name" value="Dhaf3308-like"/>
    <property type="match status" value="1"/>
</dbReference>
<organism evidence="2 3">
    <name type="scientific">Dethiosulfovibrio marinus</name>
    <dbReference type="NCBI Taxonomy" id="133532"/>
    <lineage>
        <taxon>Bacteria</taxon>
        <taxon>Thermotogati</taxon>
        <taxon>Synergistota</taxon>
        <taxon>Synergistia</taxon>
        <taxon>Synergistales</taxon>
        <taxon>Dethiosulfovibrionaceae</taxon>
        <taxon>Dethiosulfovibrio</taxon>
    </lineage>
</organism>
<evidence type="ECO:0000313" key="3">
    <source>
        <dbReference type="Proteomes" id="UP001200430"/>
    </source>
</evidence>
<reference evidence="2 3" key="1">
    <citation type="submission" date="2022-01" db="EMBL/GenBank/DDBJ databases">
        <title>Dethiosulfovibrio faecalis sp. nov., a novel proteolytic, non-sulfur-reducing bacterium isolated from a marine aquaculture solid waste bioreactor.</title>
        <authorList>
            <person name="Grabowski S."/>
            <person name="Apolinario E."/>
            <person name="Schneider N."/>
            <person name="Marshall C.W."/>
            <person name="Sowers K.R."/>
        </authorList>
    </citation>
    <scope>NUCLEOTIDE SEQUENCE [LARGE SCALE GENOMIC DNA]</scope>
    <source>
        <strain evidence="2 3">DSM 12537</strain>
    </source>
</reference>
<sequence length="250" mass="27005">MTLLTSAIKTLNDVIRESSYPTGSSITARALGVEEALGDPSPYKDFALQRGVEKLMDVEIDGHHGQSFTSSPSNWVGTLSDVLTMDPDDDRSRALIIGTVNALSSALGICGHTVHCKDSEPDSCGSEIADLIEEKLPPDGILGIVGYQPAMLRNASEKLGPRRVRIVDLNPANIGQVRYGVEVWNGDEDMERMADQVDLCLVTGSTLVNDTIDSIVEIYERRDKEIIFFGTTISGTGALLGLNHLCPRSC</sequence>
<dbReference type="EMBL" id="JAKGUD010000001">
    <property type="protein sequence ID" value="MCF4141347.1"/>
    <property type="molecule type" value="Genomic_DNA"/>
</dbReference>
<proteinExistence type="predicted"/>
<dbReference type="Gene3D" id="3.40.50.11590">
    <property type="match status" value="1"/>
</dbReference>
<protein>
    <recommendedName>
        <fullName evidence="1">Putative heavy-metal chelation domain-containing protein</fullName>
    </recommendedName>
</protein>
<feature type="domain" description="Putative heavy-metal chelation" evidence="1">
    <location>
        <begin position="135"/>
        <end position="234"/>
    </location>
</feature>
<accession>A0ABS9EMD9</accession>
<comment type="caution">
    <text evidence="2">The sequence shown here is derived from an EMBL/GenBank/DDBJ whole genome shotgun (WGS) entry which is preliminary data.</text>
</comment>
<evidence type="ECO:0000259" key="1">
    <source>
        <dbReference type="Pfam" id="PF04016"/>
    </source>
</evidence>
<dbReference type="RefSeq" id="WP_236097683.1">
    <property type="nucleotide sequence ID" value="NZ_JAKGUD010000001.1"/>
</dbReference>
<name>A0ABS9EMD9_9BACT</name>
<dbReference type="Pfam" id="PF04016">
    <property type="entry name" value="DUF364"/>
    <property type="match status" value="1"/>
</dbReference>
<evidence type="ECO:0000313" key="2">
    <source>
        <dbReference type="EMBL" id="MCF4141347.1"/>
    </source>
</evidence>
<gene>
    <name evidence="2" type="ORF">L2W38_00750</name>
</gene>
<dbReference type="InterPro" id="IPR007161">
    <property type="entry name" value="DUF364"/>
</dbReference>
<dbReference type="Proteomes" id="UP001200430">
    <property type="component" value="Unassembled WGS sequence"/>
</dbReference>